<dbReference type="SMART" id="SM00449">
    <property type="entry name" value="SPRY"/>
    <property type="match status" value="1"/>
</dbReference>
<dbReference type="Pfam" id="PF00622">
    <property type="entry name" value="SPRY"/>
    <property type="match status" value="1"/>
</dbReference>
<dbReference type="InterPro" id="IPR001870">
    <property type="entry name" value="B30.2/SPRY"/>
</dbReference>
<comment type="caution">
    <text evidence="3">The sequence shown here is derived from an EMBL/GenBank/DDBJ whole genome shotgun (WGS) entry which is preliminary data.</text>
</comment>
<dbReference type="PANTHER" id="PTHR24103">
    <property type="entry name" value="E3 UBIQUITIN-PROTEIN LIGASE TRIM"/>
    <property type="match status" value="1"/>
</dbReference>
<dbReference type="Gene3D" id="2.60.120.920">
    <property type="match status" value="1"/>
</dbReference>
<dbReference type="SMART" id="SM00589">
    <property type="entry name" value="PRY"/>
    <property type="match status" value="1"/>
</dbReference>
<dbReference type="Proteomes" id="UP000823561">
    <property type="component" value="Chromosome 24"/>
</dbReference>
<dbReference type="CDD" id="cd13733">
    <property type="entry name" value="SPRY_PRY_C-I_1"/>
    <property type="match status" value="1"/>
</dbReference>
<evidence type="ECO:0000313" key="4">
    <source>
        <dbReference type="Proteomes" id="UP000823561"/>
    </source>
</evidence>
<dbReference type="FunFam" id="2.60.120.920:FF:000004">
    <property type="entry name" value="Butyrophilin subfamily 1 member A1"/>
    <property type="match status" value="1"/>
</dbReference>
<dbReference type="InterPro" id="IPR006574">
    <property type="entry name" value="PRY"/>
</dbReference>
<protein>
    <recommendedName>
        <fullName evidence="2">B30.2/SPRY domain-containing protein</fullName>
    </recommendedName>
</protein>
<dbReference type="EMBL" id="JADWDJ010000024">
    <property type="protein sequence ID" value="KAG5260905.1"/>
    <property type="molecule type" value="Genomic_DNA"/>
</dbReference>
<reference evidence="3" key="1">
    <citation type="submission" date="2020-10" db="EMBL/GenBank/DDBJ databases">
        <title>Chromosome-scale genome assembly of the Allis shad, Alosa alosa.</title>
        <authorList>
            <person name="Margot Z."/>
            <person name="Christophe K."/>
            <person name="Cabau C."/>
            <person name="Louis A."/>
            <person name="Berthelot C."/>
            <person name="Parey E."/>
            <person name="Roest Crollius H."/>
            <person name="Montfort J."/>
            <person name="Robinson-Rechavi M."/>
            <person name="Bucao C."/>
            <person name="Bouchez O."/>
            <person name="Gislard M."/>
            <person name="Lluch J."/>
            <person name="Milhes M."/>
            <person name="Lampietro C."/>
            <person name="Lopez Roques C."/>
            <person name="Donnadieu C."/>
            <person name="Braasch I."/>
            <person name="Desvignes T."/>
            <person name="Postlethwait J."/>
            <person name="Bobe J."/>
            <person name="Guiguen Y."/>
        </authorList>
    </citation>
    <scope>NUCLEOTIDE SEQUENCE</scope>
    <source>
        <strain evidence="3">M-15738</strain>
        <tissue evidence="3">Blood</tissue>
    </source>
</reference>
<dbReference type="InterPro" id="IPR043136">
    <property type="entry name" value="B30.2/SPRY_sf"/>
</dbReference>
<dbReference type="InterPro" id="IPR003877">
    <property type="entry name" value="SPRY_dom"/>
</dbReference>
<proteinExistence type="predicted"/>
<dbReference type="InterPro" id="IPR050143">
    <property type="entry name" value="TRIM/RBCC"/>
</dbReference>
<feature type="coiled-coil region" evidence="1">
    <location>
        <begin position="112"/>
        <end position="151"/>
    </location>
</feature>
<dbReference type="InterPro" id="IPR003879">
    <property type="entry name" value="Butyrophylin_SPRY"/>
</dbReference>
<organism evidence="3 4">
    <name type="scientific">Alosa alosa</name>
    <name type="common">allis shad</name>
    <dbReference type="NCBI Taxonomy" id="278164"/>
    <lineage>
        <taxon>Eukaryota</taxon>
        <taxon>Metazoa</taxon>
        <taxon>Chordata</taxon>
        <taxon>Craniata</taxon>
        <taxon>Vertebrata</taxon>
        <taxon>Euteleostomi</taxon>
        <taxon>Actinopterygii</taxon>
        <taxon>Neopterygii</taxon>
        <taxon>Teleostei</taxon>
        <taxon>Clupei</taxon>
        <taxon>Clupeiformes</taxon>
        <taxon>Clupeoidei</taxon>
        <taxon>Clupeidae</taxon>
        <taxon>Alosa</taxon>
    </lineage>
</organism>
<evidence type="ECO:0000259" key="2">
    <source>
        <dbReference type="PROSITE" id="PS50188"/>
    </source>
</evidence>
<gene>
    <name evidence="3" type="ORF">AALO_G00297830</name>
</gene>
<evidence type="ECO:0000256" key="1">
    <source>
        <dbReference type="SAM" id="Coils"/>
    </source>
</evidence>
<accession>A0AAV6FET4</accession>
<name>A0AAV6FET4_9TELE</name>
<dbReference type="AlphaFoldDB" id="A0AAV6FET4"/>
<keyword evidence="4" id="KW-1185">Reference proteome</keyword>
<dbReference type="SUPFAM" id="SSF49899">
    <property type="entry name" value="Concanavalin A-like lectins/glucanases"/>
    <property type="match status" value="1"/>
</dbReference>
<keyword evidence="1" id="KW-0175">Coiled coil</keyword>
<dbReference type="InterPro" id="IPR013320">
    <property type="entry name" value="ConA-like_dom_sf"/>
</dbReference>
<feature type="domain" description="B30.2/SPRY" evidence="2">
    <location>
        <begin position="210"/>
        <end position="402"/>
    </location>
</feature>
<dbReference type="Pfam" id="PF13765">
    <property type="entry name" value="PRY"/>
    <property type="match status" value="1"/>
</dbReference>
<evidence type="ECO:0000313" key="3">
    <source>
        <dbReference type="EMBL" id="KAG5260905.1"/>
    </source>
</evidence>
<sequence>MSILKTRAQRLEKDGGAQNSSIQSSLQIKHRQQGLRDLRSLQECMRFLNHWKDQVAQVCKKGDKAKGDTLENKMDSRTVRSLEESRKLILEWANELNSVDMLSKDSPWMEDLKLAEEEEGKEEKENKSKQNELLEQKLMEWAQDLKITSEKCGMLGDELGQALRLLGLRKKKLVSLMPLLEFITWSLLKEDCTGMPQLWLSAKQRKWEGGTRRFIPNSVWSWITSAASNVSLDPMTNHPWLLVSDDQKKVMESHTEADLPYSPQRYDGWPCVLGWEGFMSGRHYWEVELANEGYWRVGVTTGSSKRHGRFPMNPGSNYWTLWRSTRQFYACTKPETPLAMSLVPRRLGVYLDYEEGQISFYNAENRSHIYTFKGHFREKLYPLFAPLDGRTLITIKVPSSSVTSL</sequence>
<dbReference type="PROSITE" id="PS50188">
    <property type="entry name" value="B302_SPRY"/>
    <property type="match status" value="1"/>
</dbReference>
<dbReference type="PRINTS" id="PR01407">
    <property type="entry name" value="BUTYPHLNCDUF"/>
</dbReference>